<reference evidence="3 4" key="1">
    <citation type="journal article" date="2019" name="Sci. Rep.">
        <title>Orb-weaving spider Araneus ventricosus genome elucidates the spidroin gene catalogue.</title>
        <authorList>
            <person name="Kono N."/>
            <person name="Nakamura H."/>
            <person name="Ohtoshi R."/>
            <person name="Moran D.A.P."/>
            <person name="Shinohara A."/>
            <person name="Yoshida Y."/>
            <person name="Fujiwara M."/>
            <person name="Mori M."/>
            <person name="Tomita M."/>
            <person name="Arakawa K."/>
        </authorList>
    </citation>
    <scope>NUCLEOTIDE SEQUENCE [LARGE SCALE GENOMIC DNA]</scope>
</reference>
<dbReference type="AlphaFoldDB" id="A0A4Y2SYJ1"/>
<protein>
    <recommendedName>
        <fullName evidence="5">Secreted protein</fullName>
    </recommendedName>
</protein>
<comment type="caution">
    <text evidence="3">The sequence shown here is derived from an EMBL/GenBank/DDBJ whole genome shotgun (WGS) entry which is preliminary data.</text>
</comment>
<accession>A0A4Y2SYJ1</accession>
<feature type="signal peptide" evidence="2">
    <location>
        <begin position="1"/>
        <end position="21"/>
    </location>
</feature>
<dbReference type="Proteomes" id="UP000499080">
    <property type="component" value="Unassembled WGS sequence"/>
</dbReference>
<evidence type="ECO:0008006" key="5">
    <source>
        <dbReference type="Google" id="ProtNLM"/>
    </source>
</evidence>
<organism evidence="3 4">
    <name type="scientific">Araneus ventricosus</name>
    <name type="common">Orbweaver spider</name>
    <name type="synonym">Epeira ventricosa</name>
    <dbReference type="NCBI Taxonomy" id="182803"/>
    <lineage>
        <taxon>Eukaryota</taxon>
        <taxon>Metazoa</taxon>
        <taxon>Ecdysozoa</taxon>
        <taxon>Arthropoda</taxon>
        <taxon>Chelicerata</taxon>
        <taxon>Arachnida</taxon>
        <taxon>Araneae</taxon>
        <taxon>Araneomorphae</taxon>
        <taxon>Entelegynae</taxon>
        <taxon>Araneoidea</taxon>
        <taxon>Araneidae</taxon>
        <taxon>Araneus</taxon>
    </lineage>
</organism>
<sequence>MALSIVRRLIACLALVTSLSSSNRSGYKRTPHPHTHPPLNQSSFERHYKLDLPTCTFTLPPAITFSYAQNGAVVAKTLLPRYLRRSQTHFP</sequence>
<evidence type="ECO:0000256" key="2">
    <source>
        <dbReference type="SAM" id="SignalP"/>
    </source>
</evidence>
<dbReference type="EMBL" id="BGPR01024740">
    <property type="protein sequence ID" value="GBN93041.1"/>
    <property type="molecule type" value="Genomic_DNA"/>
</dbReference>
<feature type="region of interest" description="Disordered" evidence="1">
    <location>
        <begin position="22"/>
        <end position="42"/>
    </location>
</feature>
<proteinExistence type="predicted"/>
<feature type="chain" id="PRO_5021429568" description="Secreted protein" evidence="2">
    <location>
        <begin position="22"/>
        <end position="91"/>
    </location>
</feature>
<keyword evidence="4" id="KW-1185">Reference proteome</keyword>
<name>A0A4Y2SYJ1_ARAVE</name>
<evidence type="ECO:0000313" key="3">
    <source>
        <dbReference type="EMBL" id="GBN93041.1"/>
    </source>
</evidence>
<keyword evidence="2" id="KW-0732">Signal</keyword>
<feature type="compositionally biased region" description="Basic residues" evidence="1">
    <location>
        <begin position="26"/>
        <end position="35"/>
    </location>
</feature>
<evidence type="ECO:0000256" key="1">
    <source>
        <dbReference type="SAM" id="MobiDB-lite"/>
    </source>
</evidence>
<gene>
    <name evidence="3" type="ORF">AVEN_245306_1</name>
</gene>
<evidence type="ECO:0000313" key="4">
    <source>
        <dbReference type="Proteomes" id="UP000499080"/>
    </source>
</evidence>